<feature type="transmembrane region" description="Helical" evidence="16">
    <location>
        <begin position="147"/>
        <end position="169"/>
    </location>
</feature>
<feature type="domain" description="EGF-like" evidence="18">
    <location>
        <begin position="89"/>
        <end position="129"/>
    </location>
</feature>
<evidence type="ECO:0000256" key="7">
    <source>
        <dbReference type="ARBA" id="ARBA00022692"/>
    </source>
</evidence>
<organism evidence="19 20">
    <name type="scientific">Leptobrachium leishanense</name>
    <name type="common">Leishan spiny toad</name>
    <dbReference type="NCBI Taxonomy" id="445787"/>
    <lineage>
        <taxon>Eukaryota</taxon>
        <taxon>Metazoa</taxon>
        <taxon>Chordata</taxon>
        <taxon>Craniata</taxon>
        <taxon>Vertebrata</taxon>
        <taxon>Euteleostomi</taxon>
        <taxon>Amphibia</taxon>
        <taxon>Batrachia</taxon>
        <taxon>Anura</taxon>
        <taxon>Pelobatoidea</taxon>
        <taxon>Megophryidae</taxon>
        <taxon>Leptobrachium</taxon>
    </lineage>
</organism>
<evidence type="ECO:0000256" key="16">
    <source>
        <dbReference type="SAM" id="Phobius"/>
    </source>
</evidence>
<evidence type="ECO:0000313" key="19">
    <source>
        <dbReference type="Ensembl" id="ENSLLEP00000045400.1"/>
    </source>
</evidence>
<reference evidence="19" key="2">
    <citation type="submission" date="2025-09" db="UniProtKB">
        <authorList>
            <consortium name="Ensembl"/>
        </authorList>
    </citation>
    <scope>IDENTIFICATION</scope>
</reference>
<dbReference type="PROSITE" id="PS00022">
    <property type="entry name" value="EGF_1"/>
    <property type="match status" value="1"/>
</dbReference>
<dbReference type="GO" id="GO:0008201">
    <property type="term" value="F:heparin binding"/>
    <property type="evidence" value="ECO:0007669"/>
    <property type="project" value="UniProtKB-KW"/>
</dbReference>
<dbReference type="FunFam" id="2.10.25.10:FF:000158">
    <property type="entry name" value="proheparin-binding EGF-like growth factor"/>
    <property type="match status" value="1"/>
</dbReference>
<dbReference type="Proteomes" id="UP000694569">
    <property type="component" value="Unplaced"/>
</dbReference>
<keyword evidence="3" id="KW-1003">Cell membrane</keyword>
<dbReference type="GeneTree" id="ENSGT00940000156901"/>
<dbReference type="PANTHER" id="PTHR10740:SF4">
    <property type="entry name" value="PROHEPARIN-BINDING EGF-LIKE GROWTH FACTOR"/>
    <property type="match status" value="1"/>
</dbReference>
<evidence type="ECO:0000256" key="15">
    <source>
        <dbReference type="SAM" id="MobiDB-lite"/>
    </source>
</evidence>
<feature type="disulfide bond" evidence="14">
    <location>
        <begin position="119"/>
        <end position="128"/>
    </location>
</feature>
<comment type="subcellular location">
    <subcellularLocation>
        <location evidence="2">Cell membrane</location>
        <topology evidence="2">Single-pass type I membrane protein</topology>
    </subcellularLocation>
    <subcellularLocation>
        <location evidence="1">Secreted</location>
        <location evidence="1">Extracellular space</location>
    </subcellularLocation>
</comment>
<keyword evidence="12 14" id="KW-1015">Disulfide bond</keyword>
<name>A0A8C5R475_9ANUR</name>
<sequence length="191" mass="21512">MKFKKLFILILIQVTYIFAHGAIIGSNQNDVFNKGVRDFSAMSEGFLRDEVFSIGNHIIAPPKASPSKTPAITRQDKPQKPKRKGKGRKRDPCQRKYKNFCIHGECRYLKAEKSPSCVCQSGYYGERCHALTLPLENPINSYDQTTILAVVAVVLSSFCLVIISSLLVLRYHKRGVYNVENEEKFKLGIGA</sequence>
<dbReference type="PANTHER" id="PTHR10740">
    <property type="entry name" value="TRANSFORMING GROWTH FACTOR ALPHA"/>
    <property type="match status" value="1"/>
</dbReference>
<keyword evidence="7 16" id="KW-0812">Transmembrane</keyword>
<evidence type="ECO:0000256" key="5">
    <source>
        <dbReference type="ARBA" id="ARBA00022536"/>
    </source>
</evidence>
<keyword evidence="20" id="KW-1185">Reference proteome</keyword>
<keyword evidence="5 14" id="KW-0245">EGF-like domain</keyword>
<evidence type="ECO:0000259" key="18">
    <source>
        <dbReference type="PROSITE" id="PS50026"/>
    </source>
</evidence>
<evidence type="ECO:0000256" key="4">
    <source>
        <dbReference type="ARBA" id="ARBA00022525"/>
    </source>
</evidence>
<feature type="compositionally biased region" description="Basic residues" evidence="15">
    <location>
        <begin position="80"/>
        <end position="89"/>
    </location>
</feature>
<evidence type="ECO:0000256" key="12">
    <source>
        <dbReference type="ARBA" id="ARBA00023157"/>
    </source>
</evidence>
<dbReference type="GO" id="GO:0007173">
    <property type="term" value="P:epidermal growth factor receptor signaling pathway"/>
    <property type="evidence" value="ECO:0007669"/>
    <property type="project" value="TreeGrafter"/>
</dbReference>
<accession>A0A8C5R475</accession>
<dbReference type="GO" id="GO:0005154">
    <property type="term" value="F:epidermal growth factor receptor binding"/>
    <property type="evidence" value="ECO:0007669"/>
    <property type="project" value="TreeGrafter"/>
</dbReference>
<dbReference type="PROSITE" id="PS50026">
    <property type="entry name" value="EGF_3"/>
    <property type="match status" value="1"/>
</dbReference>
<keyword evidence="9 16" id="KW-1133">Transmembrane helix</keyword>
<evidence type="ECO:0000313" key="20">
    <source>
        <dbReference type="Proteomes" id="UP000694569"/>
    </source>
</evidence>
<keyword evidence="11 16" id="KW-0472">Membrane</keyword>
<dbReference type="Ensembl" id="ENSLLET00000047213.1">
    <property type="protein sequence ID" value="ENSLLEP00000045400.1"/>
    <property type="gene ID" value="ENSLLEG00000028811.1"/>
</dbReference>
<feature type="signal peptide" evidence="17">
    <location>
        <begin position="1"/>
        <end position="19"/>
    </location>
</feature>
<dbReference type="OrthoDB" id="8780145at2759"/>
<dbReference type="GO" id="GO:0005615">
    <property type="term" value="C:extracellular space"/>
    <property type="evidence" value="ECO:0007669"/>
    <property type="project" value="TreeGrafter"/>
</dbReference>
<evidence type="ECO:0000256" key="6">
    <source>
        <dbReference type="ARBA" id="ARBA00022674"/>
    </source>
</evidence>
<evidence type="ECO:0000256" key="17">
    <source>
        <dbReference type="SAM" id="SignalP"/>
    </source>
</evidence>
<keyword evidence="10" id="KW-0339">Growth factor</keyword>
<reference evidence="19" key="1">
    <citation type="submission" date="2025-08" db="UniProtKB">
        <authorList>
            <consortium name="Ensembl"/>
        </authorList>
    </citation>
    <scope>IDENTIFICATION</scope>
</reference>
<dbReference type="GO" id="GO:0008083">
    <property type="term" value="F:growth factor activity"/>
    <property type="evidence" value="ECO:0007669"/>
    <property type="project" value="UniProtKB-KW"/>
</dbReference>
<evidence type="ECO:0000256" key="8">
    <source>
        <dbReference type="ARBA" id="ARBA00022729"/>
    </source>
</evidence>
<evidence type="ECO:0000256" key="2">
    <source>
        <dbReference type="ARBA" id="ARBA00004251"/>
    </source>
</evidence>
<proteinExistence type="predicted"/>
<evidence type="ECO:0000256" key="10">
    <source>
        <dbReference type="ARBA" id="ARBA00023030"/>
    </source>
</evidence>
<dbReference type="PROSITE" id="PS01186">
    <property type="entry name" value="EGF_2"/>
    <property type="match status" value="1"/>
</dbReference>
<evidence type="ECO:0000256" key="1">
    <source>
        <dbReference type="ARBA" id="ARBA00004239"/>
    </source>
</evidence>
<dbReference type="InterPro" id="IPR000742">
    <property type="entry name" value="EGF"/>
</dbReference>
<comment type="caution">
    <text evidence="14">Lacks conserved residue(s) required for the propagation of feature annotation.</text>
</comment>
<evidence type="ECO:0000256" key="3">
    <source>
        <dbReference type="ARBA" id="ARBA00022475"/>
    </source>
</evidence>
<keyword evidence="6" id="KW-0358">Heparin-binding</keyword>
<dbReference type="AlphaFoldDB" id="A0A8C5R475"/>
<feature type="chain" id="PRO_5034027268" description="Proheparin-binding EGF-like growth factor" evidence="17">
    <location>
        <begin position="20"/>
        <end position="191"/>
    </location>
</feature>
<dbReference type="GO" id="GO:0005886">
    <property type="term" value="C:plasma membrane"/>
    <property type="evidence" value="ECO:0007669"/>
    <property type="project" value="UniProtKB-SubCell"/>
</dbReference>
<dbReference type="GO" id="GO:0008284">
    <property type="term" value="P:positive regulation of cell population proliferation"/>
    <property type="evidence" value="ECO:0007669"/>
    <property type="project" value="TreeGrafter"/>
</dbReference>
<dbReference type="Gene3D" id="2.10.25.10">
    <property type="entry name" value="Laminin"/>
    <property type="match status" value="1"/>
</dbReference>
<feature type="region of interest" description="Disordered" evidence="15">
    <location>
        <begin position="60"/>
        <end position="92"/>
    </location>
</feature>
<feature type="compositionally biased region" description="Low complexity" evidence="15">
    <location>
        <begin position="60"/>
        <end position="71"/>
    </location>
</feature>
<evidence type="ECO:0000256" key="9">
    <source>
        <dbReference type="ARBA" id="ARBA00022989"/>
    </source>
</evidence>
<keyword evidence="8 17" id="KW-0732">Signal</keyword>
<protein>
    <recommendedName>
        <fullName evidence="13">Proheparin-binding EGF-like growth factor</fullName>
    </recommendedName>
</protein>
<evidence type="ECO:0000256" key="14">
    <source>
        <dbReference type="PROSITE-ProRule" id="PRU00076"/>
    </source>
</evidence>
<evidence type="ECO:0000256" key="13">
    <source>
        <dbReference type="ARBA" id="ARBA00040098"/>
    </source>
</evidence>
<evidence type="ECO:0000256" key="11">
    <source>
        <dbReference type="ARBA" id="ARBA00023136"/>
    </source>
</evidence>
<keyword evidence="4" id="KW-0964">Secreted</keyword>
<gene>
    <name evidence="19" type="primary">HBEGF</name>
</gene>
<dbReference type="SUPFAM" id="SSF57196">
    <property type="entry name" value="EGF/Laminin"/>
    <property type="match status" value="1"/>
</dbReference>